<keyword evidence="2" id="KW-0812">Transmembrane</keyword>
<sequence length="258" mass="30316">MSSTSSSTTSSESSSEELSKPLFFQKNNDVEEYNGKKKKKKKNKKKNLNNNGFYELNNGKDIVTKICENLNENITIFFQMIMGYGDMITDLIFFIFLTKSSLVEGYFKTLSFIFLLLPFAIFFFSTMKSLIFGMFDKEYDDDYFFNNGYKLLSSKNIANSGALFFFTHLIWSLLWFVIVLVSGVFYSILSHLKIYSVPLGKKLYHLFFNKDLDVVYANDTKYLVFVAFTIEIFFEVNHFFDYQKILIYYFPYLFFSLS</sequence>
<gene>
    <name evidence="3" type="ORF">M0812_22740</name>
</gene>
<feature type="transmembrane region" description="Helical" evidence="2">
    <location>
        <begin position="76"/>
        <end position="97"/>
    </location>
</feature>
<dbReference type="Proteomes" id="UP001146793">
    <property type="component" value="Unassembled WGS sequence"/>
</dbReference>
<name>A0AAV7Z149_9EUKA</name>
<feature type="region of interest" description="Disordered" evidence="1">
    <location>
        <begin position="1"/>
        <end position="26"/>
    </location>
</feature>
<evidence type="ECO:0000256" key="1">
    <source>
        <dbReference type="SAM" id="MobiDB-lite"/>
    </source>
</evidence>
<organism evidence="3 4">
    <name type="scientific">Anaeramoeba flamelloides</name>
    <dbReference type="NCBI Taxonomy" id="1746091"/>
    <lineage>
        <taxon>Eukaryota</taxon>
        <taxon>Metamonada</taxon>
        <taxon>Anaeramoebidae</taxon>
        <taxon>Anaeramoeba</taxon>
    </lineage>
</organism>
<dbReference type="AlphaFoldDB" id="A0AAV7Z149"/>
<evidence type="ECO:0000313" key="4">
    <source>
        <dbReference type="Proteomes" id="UP001146793"/>
    </source>
</evidence>
<evidence type="ECO:0000313" key="3">
    <source>
        <dbReference type="EMBL" id="KAJ3433773.1"/>
    </source>
</evidence>
<evidence type="ECO:0000256" key="2">
    <source>
        <dbReference type="SAM" id="Phobius"/>
    </source>
</evidence>
<protein>
    <submittedName>
        <fullName evidence="3">Uncharacterized protein</fullName>
    </submittedName>
</protein>
<proteinExistence type="predicted"/>
<feature type="transmembrane region" description="Helical" evidence="2">
    <location>
        <begin position="109"/>
        <end position="135"/>
    </location>
</feature>
<comment type="caution">
    <text evidence="3">The sequence shown here is derived from an EMBL/GenBank/DDBJ whole genome shotgun (WGS) entry which is preliminary data.</text>
</comment>
<feature type="transmembrane region" description="Helical" evidence="2">
    <location>
        <begin position="169"/>
        <end position="189"/>
    </location>
</feature>
<reference evidence="3" key="1">
    <citation type="submission" date="2022-08" db="EMBL/GenBank/DDBJ databases">
        <title>Novel sulphate-reducing endosymbionts in the free-living metamonad Anaeramoeba.</title>
        <authorList>
            <person name="Jerlstrom-Hultqvist J."/>
            <person name="Cepicka I."/>
            <person name="Gallot-Lavallee L."/>
            <person name="Salas-Leiva D."/>
            <person name="Curtis B.A."/>
            <person name="Zahonova K."/>
            <person name="Pipaliya S."/>
            <person name="Dacks J."/>
            <person name="Roger A.J."/>
        </authorList>
    </citation>
    <scope>NUCLEOTIDE SEQUENCE</scope>
    <source>
        <strain evidence="3">Busselton2</strain>
    </source>
</reference>
<keyword evidence="2" id="KW-0472">Membrane</keyword>
<accession>A0AAV7Z149</accession>
<keyword evidence="2" id="KW-1133">Transmembrane helix</keyword>
<feature type="compositionally biased region" description="Low complexity" evidence="1">
    <location>
        <begin position="1"/>
        <end position="13"/>
    </location>
</feature>
<dbReference type="EMBL" id="JANTQA010000047">
    <property type="protein sequence ID" value="KAJ3433773.1"/>
    <property type="molecule type" value="Genomic_DNA"/>
</dbReference>